<dbReference type="FunFam" id="2.20.70.10:FF:000049">
    <property type="entry name" value="Transcription elongation regulator 1-like"/>
    <property type="match status" value="1"/>
</dbReference>
<evidence type="ECO:0000313" key="6">
    <source>
        <dbReference type="RefSeq" id="XP_050559311.1"/>
    </source>
</evidence>
<feature type="compositionally biased region" description="Low complexity" evidence="2">
    <location>
        <begin position="411"/>
        <end position="427"/>
    </location>
</feature>
<feature type="compositionally biased region" description="Basic and acidic residues" evidence="2">
    <location>
        <begin position="528"/>
        <end position="558"/>
    </location>
</feature>
<dbReference type="PROSITE" id="PS50020">
    <property type="entry name" value="WW_DOMAIN_2"/>
    <property type="match status" value="3"/>
</dbReference>
<evidence type="ECO:0000256" key="2">
    <source>
        <dbReference type="SAM" id="MobiDB-lite"/>
    </source>
</evidence>
<protein>
    <submittedName>
        <fullName evidence="6">Transcription elongation regulator 1</fullName>
    </submittedName>
</protein>
<dbReference type="PANTHER" id="PTHR15377">
    <property type="entry name" value="TRANSCRIPTION ELONGATION REGULATOR 1"/>
    <property type="match status" value="1"/>
</dbReference>
<feature type="region of interest" description="Disordered" evidence="2">
    <location>
        <begin position="961"/>
        <end position="1035"/>
    </location>
</feature>
<evidence type="ECO:0000256" key="1">
    <source>
        <dbReference type="ARBA" id="ARBA00022737"/>
    </source>
</evidence>
<dbReference type="OrthoDB" id="63972at2759"/>
<dbReference type="GO" id="GO:0070063">
    <property type="term" value="F:RNA polymerase binding"/>
    <property type="evidence" value="ECO:0007669"/>
    <property type="project" value="InterPro"/>
</dbReference>
<dbReference type="PROSITE" id="PS01159">
    <property type="entry name" value="WW_DOMAIN_1"/>
    <property type="match status" value="1"/>
</dbReference>
<dbReference type="Gene3D" id="2.20.70.10">
    <property type="match status" value="3"/>
</dbReference>
<feature type="compositionally biased region" description="Basic and acidic residues" evidence="2">
    <location>
        <begin position="723"/>
        <end position="735"/>
    </location>
</feature>
<evidence type="ECO:0000259" key="3">
    <source>
        <dbReference type="PROSITE" id="PS50020"/>
    </source>
</evidence>
<dbReference type="PROSITE" id="PS51676">
    <property type="entry name" value="FF"/>
    <property type="match status" value="3"/>
</dbReference>
<feature type="region of interest" description="Disordered" evidence="2">
    <location>
        <begin position="513"/>
        <end position="561"/>
    </location>
</feature>
<dbReference type="Pfam" id="PF23517">
    <property type="entry name" value="WW_TCERG1"/>
    <property type="match status" value="1"/>
</dbReference>
<dbReference type="SMART" id="SM00456">
    <property type="entry name" value="WW"/>
    <property type="match status" value="3"/>
</dbReference>
<feature type="region of interest" description="Disordered" evidence="2">
    <location>
        <begin position="702"/>
        <end position="740"/>
    </location>
</feature>
<feature type="compositionally biased region" description="Pro residues" evidence="2">
    <location>
        <begin position="368"/>
        <end position="391"/>
    </location>
</feature>
<dbReference type="FunFam" id="1.10.10.440:FF:000005">
    <property type="entry name" value="Transcription elongation regulator 1 (CA150)"/>
    <property type="match status" value="1"/>
</dbReference>
<gene>
    <name evidence="6" type="primary">LOC118278570</name>
</gene>
<feature type="region of interest" description="Disordered" evidence="2">
    <location>
        <begin position="1247"/>
        <end position="1269"/>
    </location>
</feature>
<dbReference type="InterPro" id="IPR036517">
    <property type="entry name" value="FF_domain_sf"/>
</dbReference>
<dbReference type="RefSeq" id="XP_050559311.1">
    <property type="nucleotide sequence ID" value="XM_050703354.1"/>
</dbReference>
<dbReference type="Proteomes" id="UP000829999">
    <property type="component" value="Chromosome 24"/>
</dbReference>
<dbReference type="InterPro" id="IPR002713">
    <property type="entry name" value="FF_domain"/>
</dbReference>
<feature type="region of interest" description="Disordered" evidence="2">
    <location>
        <begin position="44"/>
        <end position="95"/>
    </location>
</feature>
<dbReference type="InterPro" id="IPR057565">
    <property type="entry name" value="WW_TCRG1_3rd"/>
</dbReference>
<organism evidence="5 6">
    <name type="scientific">Spodoptera frugiperda</name>
    <name type="common">Fall armyworm</name>
    <dbReference type="NCBI Taxonomy" id="7108"/>
    <lineage>
        <taxon>Eukaryota</taxon>
        <taxon>Metazoa</taxon>
        <taxon>Ecdysozoa</taxon>
        <taxon>Arthropoda</taxon>
        <taxon>Hexapoda</taxon>
        <taxon>Insecta</taxon>
        <taxon>Pterygota</taxon>
        <taxon>Neoptera</taxon>
        <taxon>Endopterygota</taxon>
        <taxon>Lepidoptera</taxon>
        <taxon>Glossata</taxon>
        <taxon>Ditrysia</taxon>
        <taxon>Noctuoidea</taxon>
        <taxon>Noctuidae</taxon>
        <taxon>Amphipyrinae</taxon>
        <taxon>Spodoptera</taxon>
    </lineage>
</organism>
<dbReference type="GO" id="GO:0003712">
    <property type="term" value="F:transcription coregulator activity"/>
    <property type="evidence" value="ECO:0007669"/>
    <property type="project" value="TreeGrafter"/>
</dbReference>
<feature type="domain" description="WW" evidence="3">
    <location>
        <begin position="564"/>
        <end position="597"/>
    </location>
</feature>
<dbReference type="CDD" id="cd00201">
    <property type="entry name" value="WW"/>
    <property type="match status" value="3"/>
</dbReference>
<dbReference type="SUPFAM" id="SSF81698">
    <property type="entry name" value="FF domain"/>
    <property type="match status" value="4"/>
</dbReference>
<dbReference type="GO" id="GO:0005634">
    <property type="term" value="C:nucleus"/>
    <property type="evidence" value="ECO:0007669"/>
    <property type="project" value="TreeGrafter"/>
</dbReference>
<name>A0A9R0E6I0_SPOFR</name>
<dbReference type="InterPro" id="IPR036020">
    <property type="entry name" value="WW_dom_sf"/>
</dbReference>
<feature type="domain" description="WW" evidence="3">
    <location>
        <begin position="188"/>
        <end position="215"/>
    </location>
</feature>
<feature type="domain" description="FF" evidence="4">
    <location>
        <begin position="823"/>
        <end position="889"/>
    </location>
</feature>
<sequence length="1269" mass="140828">MEEEYNIETQDPVVNDVVNRASEGNENLVDGAKDFGDVVAYDEGYEDEEGGNSFRGGRGRGSFRSRGRGPPPGWMNGPPMRFRGRGYGPGGPPMRGRGFFRGRGGPRGFGPNNGPNFDNNWGPMGPPPPGMMGGPPPGMMGGPPPFGPPPGMMPPGGPMGPPPNMMGQPPPFGGPPGMPPPNMNLELWVETKSDEGKPYYYHARTRETTWTRPQEGPNCKVISQGEMEAMVSSGMVFPTGGPMNMAGPQQVPMNGPMGGGGPMAGPMGMMPNGVMPNVMPPGVHNAPPQGNVPPFMSQPPPWVKEGGAKDKEEESPAENDELPPGESAPIQPTPNGNMFPGPNNGPPGAGGAGPGVSGPPGYSYPGAGYPPPGWPAWSTWPPPLVGQPPPNINNAAGNESTAGSQPQTGRPTSPSSEPTIISDSPTPLQQPAKKEELVITPELVAAAGQWTTHRAPDGRPYYYNAGKQESVWEKPKPMKELEGTPLLPYLVYIIDVEAHAEAQAAAEAERAAAAERARRASSPARQEPAAEDKPAAASDTKDKDKDKEKDKAKQDRSRPISSTPILGTPWCVVWTGDGSVFFYNSAAHSSVWERPAALMARPDVDKAVSQPPPALLELQVRTVSAPTYVLLVRRRYKAVSQPPPYWSCRYVLLVRRRYKAVSQPPPYWSCRYVLLVRRRYKAVSQPPPALLELQRKDAAAASGNKAANGELKRSAEANTEEADAAKKSKAEEEKPATNSLSGAGTILVGAAAAVEAEVRAARERGSLPHPQRLAAFLRMLQEKDVSAFSTWEKELHKIVFDPRYLMLNSKERRQVFDQYVRDRAEEERKEKKNRLQQKKVAFRALMDEAKLHSKSSFSEFTSKHGRDERYKGIDKARDRETYFNEYLAELRKKEKEEKDKAREQMKVEFIALLKEKGVDRHSRWIDAKKKIDTDPRYKAVEGSNLREDYFKEYCKMVKEERKKEKDGKDKKRERTGGKKEKREKEREKDKEDKKEVKKEKKKEKGDEPQPEEAEEPDTEEVEGGSDAETAAREKEARAIASIKEREREVQRALATSLRDRDKEREYHKRDEAVQHFNALLADLVRNPDLSWRDAKKQLKKDHRYSLAELLTKDDKERLFMQHTGALGARRRDKLRALLAERGVTCTAHWRDVRAMLTAEPTAPTYSSATQMEREFRDYQRDKQSAAKTAMRQLLQETRSITHKSLAAVKDNPNALQHVLDALKHDARYTALDHIPEERQAILTSYLEELEKKGPPPPPTATEPSRRAKQ</sequence>
<keyword evidence="1" id="KW-0677">Repeat</keyword>
<dbReference type="PANTHER" id="PTHR15377:SF3">
    <property type="entry name" value="WW DOMAIN-CONTAINING PROTEIN"/>
    <property type="match status" value="1"/>
</dbReference>
<dbReference type="AlphaFoldDB" id="A0A9R0E6I0"/>
<dbReference type="GeneID" id="118278570"/>
<evidence type="ECO:0000259" key="4">
    <source>
        <dbReference type="PROSITE" id="PS51676"/>
    </source>
</evidence>
<dbReference type="Pfam" id="PF01846">
    <property type="entry name" value="FF"/>
    <property type="match status" value="4"/>
</dbReference>
<feature type="compositionally biased region" description="Basic and acidic residues" evidence="2">
    <location>
        <begin position="961"/>
        <end position="1007"/>
    </location>
</feature>
<accession>A0A9R0E6I0</accession>
<dbReference type="FunFam" id="1.10.10.440:FF:000001">
    <property type="entry name" value="Transcription elongation regulator 1 like"/>
    <property type="match status" value="1"/>
</dbReference>
<dbReference type="InterPro" id="IPR045148">
    <property type="entry name" value="TCRG1-like"/>
</dbReference>
<feature type="compositionally biased region" description="Basic residues" evidence="2">
    <location>
        <begin position="57"/>
        <end position="67"/>
    </location>
</feature>
<feature type="region of interest" description="Disordered" evidence="2">
    <location>
        <begin position="280"/>
        <end position="434"/>
    </location>
</feature>
<evidence type="ECO:0000313" key="5">
    <source>
        <dbReference type="Proteomes" id="UP000829999"/>
    </source>
</evidence>
<keyword evidence="5" id="KW-1185">Reference proteome</keyword>
<feature type="compositionally biased region" description="Acidic residues" evidence="2">
    <location>
        <begin position="1008"/>
        <end position="1025"/>
    </location>
</feature>
<feature type="domain" description="FF" evidence="4">
    <location>
        <begin position="769"/>
        <end position="822"/>
    </location>
</feature>
<feature type="compositionally biased region" description="Polar residues" evidence="2">
    <location>
        <begin position="392"/>
        <end position="410"/>
    </location>
</feature>
<dbReference type="SMART" id="SM00441">
    <property type="entry name" value="FF"/>
    <property type="match status" value="5"/>
</dbReference>
<feature type="domain" description="WW" evidence="3">
    <location>
        <begin position="450"/>
        <end position="477"/>
    </location>
</feature>
<reference evidence="6" key="1">
    <citation type="submission" date="2025-08" db="UniProtKB">
        <authorList>
            <consortium name="RefSeq"/>
        </authorList>
    </citation>
    <scope>IDENTIFICATION</scope>
    <source>
        <tissue evidence="6">Whole larval tissue</tissue>
    </source>
</reference>
<dbReference type="InterPro" id="IPR001202">
    <property type="entry name" value="WW_dom"/>
</dbReference>
<feature type="compositionally biased region" description="Gly residues" evidence="2">
    <location>
        <begin position="347"/>
        <end position="358"/>
    </location>
</feature>
<dbReference type="Gene3D" id="1.10.10.440">
    <property type="entry name" value="FF domain"/>
    <property type="match status" value="6"/>
</dbReference>
<proteinExistence type="predicted"/>
<dbReference type="Pfam" id="PF00397">
    <property type="entry name" value="WW"/>
    <property type="match status" value="2"/>
</dbReference>
<feature type="domain" description="FF" evidence="4">
    <location>
        <begin position="902"/>
        <end position="956"/>
    </location>
</feature>
<dbReference type="SUPFAM" id="SSF51045">
    <property type="entry name" value="WW domain"/>
    <property type="match status" value="3"/>
</dbReference>